<organism evidence="2 3">
    <name type="scientific">Hymenobacter saemangeumensis</name>
    <dbReference type="NCBI Taxonomy" id="1084522"/>
    <lineage>
        <taxon>Bacteria</taxon>
        <taxon>Pseudomonadati</taxon>
        <taxon>Bacteroidota</taxon>
        <taxon>Cytophagia</taxon>
        <taxon>Cytophagales</taxon>
        <taxon>Hymenobacteraceae</taxon>
        <taxon>Hymenobacter</taxon>
    </lineage>
</organism>
<dbReference type="Pfam" id="PF20248">
    <property type="entry name" value="DUF6603"/>
    <property type="match status" value="1"/>
</dbReference>
<comment type="caution">
    <text evidence="2">The sequence shown here is derived from an EMBL/GenBank/DDBJ whole genome shotgun (WGS) entry which is preliminary data.</text>
</comment>
<keyword evidence="3" id="KW-1185">Reference proteome</keyword>
<sequence length="490" mass="53074">MLGVLKATLPDERNAILVLRANFLGTVDFGAKRISFDASLVGSRILQFTLTGDAAFRLYQGANPVFLLTSGGFHPAFRPPANADLPTLRRLTLALAQGGDFSLTLSTYLAVTSNTVQFGSRLDLFVRLPASFSLVGFLSFDALFQFNPFRIQVQVAAGVAIKKGNSTKLTLNLNLALSGPAPWHANGEGSFKILFIKIKFRVERTFGGGAAPQPLPDTNVRPLLQQALEDRVNWEVEQPVNRTSNTVVLRVQEVTNQLLVDPSGALVVRQKVVPLAYPMERFGDARPVNGNRFDITRAIIGVDGANPIDLSGSGLQEVKDYFSPGQFRRMSNAEKLSAPSFQQMRNGVRLAGLAGYAGGPASAKAVAYEQIILRDLTGSAGSTPLPPAPSASVVVPAQQYQQLTKNSAVGRSTRSFERRRPSRKAPDQIFWDEDDYLIVSTRDLSPLDGTASFPNEAQATAHLNQLLQSDPSWAGELQVVPAYQLNVPAI</sequence>
<accession>A0ABP8IQ00</accession>
<reference evidence="3" key="1">
    <citation type="journal article" date="2019" name="Int. J. Syst. Evol. Microbiol.">
        <title>The Global Catalogue of Microorganisms (GCM) 10K type strain sequencing project: providing services to taxonomists for standard genome sequencing and annotation.</title>
        <authorList>
            <consortium name="The Broad Institute Genomics Platform"/>
            <consortium name="The Broad Institute Genome Sequencing Center for Infectious Disease"/>
            <person name="Wu L."/>
            <person name="Ma J."/>
        </authorList>
    </citation>
    <scope>NUCLEOTIDE SEQUENCE [LARGE SCALE GENOMIC DNA]</scope>
    <source>
        <strain evidence="3">JCM 17923</strain>
    </source>
</reference>
<dbReference type="EMBL" id="BAABGZ010000075">
    <property type="protein sequence ID" value="GAA4365934.1"/>
    <property type="molecule type" value="Genomic_DNA"/>
</dbReference>
<protein>
    <recommendedName>
        <fullName evidence="1">DUF6603 domain-containing protein</fullName>
    </recommendedName>
</protein>
<evidence type="ECO:0000313" key="3">
    <source>
        <dbReference type="Proteomes" id="UP001501153"/>
    </source>
</evidence>
<name>A0ABP8IQ00_9BACT</name>
<dbReference type="Proteomes" id="UP001501153">
    <property type="component" value="Unassembled WGS sequence"/>
</dbReference>
<evidence type="ECO:0000259" key="1">
    <source>
        <dbReference type="Pfam" id="PF20248"/>
    </source>
</evidence>
<proteinExistence type="predicted"/>
<feature type="domain" description="DUF6603" evidence="1">
    <location>
        <begin position="1"/>
        <end position="333"/>
    </location>
</feature>
<dbReference type="InterPro" id="IPR046538">
    <property type="entry name" value="DUF6603"/>
</dbReference>
<evidence type="ECO:0000313" key="2">
    <source>
        <dbReference type="EMBL" id="GAA4365934.1"/>
    </source>
</evidence>
<gene>
    <name evidence="2" type="ORF">GCM10023185_36680</name>
</gene>